<dbReference type="KEGG" id="psd:DSC_02390"/>
<feature type="region of interest" description="Disordered" evidence="1">
    <location>
        <begin position="118"/>
        <end position="151"/>
    </location>
</feature>
<name>G7UVL4_PSEUP</name>
<accession>G7UVL4</accession>
<dbReference type="eggNOG" id="ENOG5032YY1">
    <property type="taxonomic scope" value="Bacteria"/>
</dbReference>
<dbReference type="Pfam" id="PF14346">
    <property type="entry name" value="DUF4398"/>
    <property type="match status" value="1"/>
</dbReference>
<dbReference type="AlphaFoldDB" id="G7UVL4"/>
<sequence length="151" mass="15415">MMIGSFAQIPVLLCAAALALVAVPPAHAQDAALAELASAQAAVQRATDADADQYARDLIGAARDKVSQAQALAQTRSGRRQAPLLAGQAQADADLARARSNQAVAQARLAQAQAEVERLQQALAAPPPAPSPLPPRDALPPLPLASPEATP</sequence>
<feature type="chain" id="PRO_5003504429" description="DUF4398 domain-containing protein" evidence="2">
    <location>
        <begin position="29"/>
        <end position="151"/>
    </location>
</feature>
<dbReference type="STRING" id="1045855.DSC_02390"/>
<evidence type="ECO:0000313" key="5">
    <source>
        <dbReference type="Proteomes" id="UP000005870"/>
    </source>
</evidence>
<proteinExistence type="predicted"/>
<dbReference type="Proteomes" id="UP000005870">
    <property type="component" value="Chromosome"/>
</dbReference>
<keyword evidence="5" id="KW-1185">Reference proteome</keyword>
<reference evidence="4 5" key="1">
    <citation type="journal article" date="2012" name="J. Bacteriol.">
        <title>Complete Genome Sequence of the BTEX-Degrading Bacterium Pseudoxanthomonas spadix BD-a59.</title>
        <authorList>
            <person name="Lee S.H."/>
            <person name="Jin H.M."/>
            <person name="Lee H.J."/>
            <person name="Kim J.M."/>
            <person name="Jeon C.O."/>
        </authorList>
    </citation>
    <scope>NUCLEOTIDE SEQUENCE [LARGE SCALE GENOMIC DNA]</scope>
    <source>
        <strain evidence="4 5">BD-a59</strain>
    </source>
</reference>
<dbReference type="Gene3D" id="1.20.1270.390">
    <property type="match status" value="1"/>
</dbReference>
<feature type="compositionally biased region" description="Pro residues" evidence="1">
    <location>
        <begin position="125"/>
        <end position="151"/>
    </location>
</feature>
<protein>
    <recommendedName>
        <fullName evidence="3">DUF4398 domain-containing protein</fullName>
    </recommendedName>
</protein>
<dbReference type="InterPro" id="IPR025511">
    <property type="entry name" value="DUF4398"/>
</dbReference>
<feature type="signal peptide" evidence="2">
    <location>
        <begin position="1"/>
        <end position="28"/>
    </location>
</feature>
<evidence type="ECO:0000256" key="1">
    <source>
        <dbReference type="SAM" id="MobiDB-lite"/>
    </source>
</evidence>
<evidence type="ECO:0000256" key="2">
    <source>
        <dbReference type="SAM" id="SignalP"/>
    </source>
</evidence>
<evidence type="ECO:0000313" key="4">
    <source>
        <dbReference type="EMBL" id="AER55131.1"/>
    </source>
</evidence>
<dbReference type="HOGENOM" id="CLU_141091_0_0_6"/>
<dbReference type="EMBL" id="CP003093">
    <property type="protein sequence ID" value="AER55131.1"/>
    <property type="molecule type" value="Genomic_DNA"/>
</dbReference>
<organism evidence="4 5">
    <name type="scientific">Pseudoxanthomonas spadix (strain BD-a59)</name>
    <dbReference type="NCBI Taxonomy" id="1045855"/>
    <lineage>
        <taxon>Bacteria</taxon>
        <taxon>Pseudomonadati</taxon>
        <taxon>Pseudomonadota</taxon>
        <taxon>Gammaproteobacteria</taxon>
        <taxon>Lysobacterales</taxon>
        <taxon>Lysobacteraceae</taxon>
        <taxon>Pseudoxanthomonas</taxon>
    </lineage>
</organism>
<gene>
    <name evidence="4" type="ordered locus">DSC_02390</name>
</gene>
<keyword evidence="2" id="KW-0732">Signal</keyword>
<feature type="domain" description="DUF4398" evidence="3">
    <location>
        <begin position="34"/>
        <end position="112"/>
    </location>
</feature>
<evidence type="ECO:0000259" key="3">
    <source>
        <dbReference type="Pfam" id="PF14346"/>
    </source>
</evidence>